<gene>
    <name evidence="1" type="ORF">LIER_28365</name>
</gene>
<dbReference type="EMBL" id="BAABME010009414">
    <property type="protein sequence ID" value="GAA0175123.1"/>
    <property type="molecule type" value="Genomic_DNA"/>
</dbReference>
<dbReference type="Proteomes" id="UP001454036">
    <property type="component" value="Unassembled WGS sequence"/>
</dbReference>
<keyword evidence="2" id="KW-1185">Reference proteome</keyword>
<reference evidence="1 2" key="1">
    <citation type="submission" date="2024-01" db="EMBL/GenBank/DDBJ databases">
        <title>The complete chloroplast genome sequence of Lithospermum erythrorhizon: insights into the phylogenetic relationship among Boraginaceae species and the maternal lineages of purple gromwells.</title>
        <authorList>
            <person name="Okada T."/>
            <person name="Watanabe K."/>
        </authorList>
    </citation>
    <scope>NUCLEOTIDE SEQUENCE [LARGE SCALE GENOMIC DNA]</scope>
</reference>
<organism evidence="1 2">
    <name type="scientific">Lithospermum erythrorhizon</name>
    <name type="common">Purple gromwell</name>
    <name type="synonym">Lithospermum officinale var. erythrorhizon</name>
    <dbReference type="NCBI Taxonomy" id="34254"/>
    <lineage>
        <taxon>Eukaryota</taxon>
        <taxon>Viridiplantae</taxon>
        <taxon>Streptophyta</taxon>
        <taxon>Embryophyta</taxon>
        <taxon>Tracheophyta</taxon>
        <taxon>Spermatophyta</taxon>
        <taxon>Magnoliopsida</taxon>
        <taxon>eudicotyledons</taxon>
        <taxon>Gunneridae</taxon>
        <taxon>Pentapetalae</taxon>
        <taxon>asterids</taxon>
        <taxon>lamiids</taxon>
        <taxon>Boraginales</taxon>
        <taxon>Boraginaceae</taxon>
        <taxon>Boraginoideae</taxon>
        <taxon>Lithospermeae</taxon>
        <taxon>Lithospermum</taxon>
    </lineage>
</organism>
<accession>A0AAV3RIW7</accession>
<name>A0AAV3RIW7_LITER</name>
<evidence type="ECO:0000313" key="2">
    <source>
        <dbReference type="Proteomes" id="UP001454036"/>
    </source>
</evidence>
<sequence>MVILTYSRPLNSLWNSSYGDLNLLMGFPFFLFLQQLRAIVSPCSELRFGVKFVFARSSERLVSAHKFSAFFGQFRQCAETDFAPAVSLLVTQDLEGVRMEDYFEKVRSVYQMISEADYRRAFHLRVLEEVLHEAETV</sequence>
<evidence type="ECO:0000313" key="1">
    <source>
        <dbReference type="EMBL" id="GAA0175123.1"/>
    </source>
</evidence>
<proteinExistence type="predicted"/>
<protein>
    <submittedName>
        <fullName evidence="1">Uncharacterized protein</fullName>
    </submittedName>
</protein>
<dbReference type="AlphaFoldDB" id="A0AAV3RIW7"/>
<comment type="caution">
    <text evidence="1">The sequence shown here is derived from an EMBL/GenBank/DDBJ whole genome shotgun (WGS) entry which is preliminary data.</text>
</comment>